<reference evidence="2 3" key="1">
    <citation type="submission" date="2023-03" db="EMBL/GenBank/DDBJ databases">
        <title>NovoSphingobium album sp. nov. isolated from polycyclic aromatic hydrocarbons- and heavy-metal polluted soil.</title>
        <authorList>
            <person name="Liu Z."/>
            <person name="Wang K."/>
        </authorList>
    </citation>
    <scope>NUCLEOTIDE SEQUENCE [LARGE SCALE GENOMIC DNA]</scope>
    <source>
        <strain evidence="2 3">H3SJ31-1</strain>
    </source>
</reference>
<comment type="caution">
    <text evidence="2">The sequence shown here is derived from an EMBL/GenBank/DDBJ whole genome shotgun (WGS) entry which is preliminary data.</text>
</comment>
<keyword evidence="3" id="KW-1185">Reference proteome</keyword>
<organism evidence="2 3">
    <name type="scientific">Novosphingobium album</name>
    <name type="common">ex Liu et al. 2023</name>
    <dbReference type="NCBI Taxonomy" id="3031130"/>
    <lineage>
        <taxon>Bacteria</taxon>
        <taxon>Pseudomonadati</taxon>
        <taxon>Pseudomonadota</taxon>
        <taxon>Alphaproteobacteria</taxon>
        <taxon>Sphingomonadales</taxon>
        <taxon>Sphingomonadaceae</taxon>
        <taxon>Novosphingobium</taxon>
    </lineage>
</organism>
<protein>
    <recommendedName>
        <fullName evidence="1">DUF6950 domain-containing protein</fullName>
    </recommendedName>
</protein>
<evidence type="ECO:0000313" key="2">
    <source>
        <dbReference type="EMBL" id="MDE8654773.1"/>
    </source>
</evidence>
<dbReference type="RefSeq" id="WP_275230890.1">
    <property type="nucleotide sequence ID" value="NZ_JARESE010000118.1"/>
</dbReference>
<dbReference type="InterPro" id="IPR053802">
    <property type="entry name" value="DUF6950"/>
</dbReference>
<accession>A0ABT5WYF5</accession>
<evidence type="ECO:0000259" key="1">
    <source>
        <dbReference type="Pfam" id="PF22262"/>
    </source>
</evidence>
<name>A0ABT5WYF5_9SPHN</name>
<sequence>MSESGSELVRRQTATARTMARYRARPFDWRKSITCVHMARFHLRAMGHRPEPLPARVRSAIGARRALDERGWKNVAEMLDALPGLQRIAPAMMLLGDIVVAASDGDDLGSIMICAGPQKLIGWHGAAEGMVVIDVPLDQLDGAWRV</sequence>
<dbReference type="EMBL" id="JARESE010000118">
    <property type="protein sequence ID" value="MDE8654773.1"/>
    <property type="molecule type" value="Genomic_DNA"/>
</dbReference>
<feature type="domain" description="DUF6950" evidence="1">
    <location>
        <begin position="12"/>
        <end position="146"/>
    </location>
</feature>
<evidence type="ECO:0000313" key="3">
    <source>
        <dbReference type="Proteomes" id="UP001216253"/>
    </source>
</evidence>
<dbReference type="Pfam" id="PF22262">
    <property type="entry name" value="DUF6950"/>
    <property type="match status" value="1"/>
</dbReference>
<dbReference type="Proteomes" id="UP001216253">
    <property type="component" value="Unassembled WGS sequence"/>
</dbReference>
<proteinExistence type="predicted"/>
<gene>
    <name evidence="2" type="ORF">PYV00_24060</name>
</gene>